<protein>
    <submittedName>
        <fullName evidence="1">Uncharacterized protein</fullName>
    </submittedName>
</protein>
<name>A0A0F9QZE1_9ZZZZ</name>
<sequence length="72" mass="8778">FWVRNIFNLKSCLEFKLYRKLKDWNCKAIVAQLETLYAMILYDYVIEGSVTLFFFNEPEWDLRASMINKKRC</sequence>
<gene>
    <name evidence="1" type="ORF">LCGC14_0658620</name>
</gene>
<accession>A0A0F9QZE1</accession>
<organism evidence="1">
    <name type="scientific">marine sediment metagenome</name>
    <dbReference type="NCBI Taxonomy" id="412755"/>
    <lineage>
        <taxon>unclassified sequences</taxon>
        <taxon>metagenomes</taxon>
        <taxon>ecological metagenomes</taxon>
    </lineage>
</organism>
<dbReference type="EMBL" id="LAZR01001252">
    <property type="protein sequence ID" value="KKN47884.1"/>
    <property type="molecule type" value="Genomic_DNA"/>
</dbReference>
<reference evidence="1" key="1">
    <citation type="journal article" date="2015" name="Nature">
        <title>Complex archaea that bridge the gap between prokaryotes and eukaryotes.</title>
        <authorList>
            <person name="Spang A."/>
            <person name="Saw J.H."/>
            <person name="Jorgensen S.L."/>
            <person name="Zaremba-Niedzwiedzka K."/>
            <person name="Martijn J."/>
            <person name="Lind A.E."/>
            <person name="van Eijk R."/>
            <person name="Schleper C."/>
            <person name="Guy L."/>
            <person name="Ettema T.J."/>
        </authorList>
    </citation>
    <scope>NUCLEOTIDE SEQUENCE</scope>
</reference>
<feature type="non-terminal residue" evidence="1">
    <location>
        <position position="1"/>
    </location>
</feature>
<proteinExistence type="predicted"/>
<comment type="caution">
    <text evidence="1">The sequence shown here is derived from an EMBL/GenBank/DDBJ whole genome shotgun (WGS) entry which is preliminary data.</text>
</comment>
<dbReference type="AlphaFoldDB" id="A0A0F9QZE1"/>
<evidence type="ECO:0000313" key="1">
    <source>
        <dbReference type="EMBL" id="KKN47884.1"/>
    </source>
</evidence>